<keyword evidence="2" id="KW-1133">Transmembrane helix</keyword>
<dbReference type="EMBL" id="JBELOE010000110">
    <property type="protein sequence ID" value="MER2491338.1"/>
    <property type="molecule type" value="Genomic_DNA"/>
</dbReference>
<evidence type="ECO:0000313" key="3">
    <source>
        <dbReference type="EMBL" id="MER2491338.1"/>
    </source>
</evidence>
<evidence type="ECO:0000256" key="2">
    <source>
        <dbReference type="SAM" id="Phobius"/>
    </source>
</evidence>
<dbReference type="Gene3D" id="2.60.120.260">
    <property type="entry name" value="Galactose-binding domain-like"/>
    <property type="match status" value="1"/>
</dbReference>
<keyword evidence="2" id="KW-0472">Membrane</keyword>
<keyword evidence="4" id="KW-1185">Reference proteome</keyword>
<reference evidence="3 4" key="1">
    <citation type="submission" date="2024-06" db="EMBL/GenBank/DDBJ databases">
        <authorList>
            <person name="Chen R.Y."/>
        </authorList>
    </citation>
    <scope>NUCLEOTIDE SEQUENCE [LARGE SCALE GENOMIC DNA]</scope>
    <source>
        <strain evidence="3 4">D2</strain>
    </source>
</reference>
<protein>
    <submittedName>
        <fullName evidence="3">Uncharacterized protein</fullName>
    </submittedName>
</protein>
<dbReference type="RefSeq" id="WP_350401004.1">
    <property type="nucleotide sequence ID" value="NZ_JBELOE010000110.1"/>
</dbReference>
<comment type="caution">
    <text evidence="3">The sequence shown here is derived from an EMBL/GenBank/DDBJ whole genome shotgun (WGS) entry which is preliminary data.</text>
</comment>
<proteinExistence type="predicted"/>
<dbReference type="Proteomes" id="UP001467690">
    <property type="component" value="Unassembled WGS sequence"/>
</dbReference>
<feature type="compositionally biased region" description="Basic and acidic residues" evidence="1">
    <location>
        <begin position="178"/>
        <end position="188"/>
    </location>
</feature>
<feature type="transmembrane region" description="Helical" evidence="2">
    <location>
        <begin position="107"/>
        <end position="125"/>
    </location>
</feature>
<sequence>MSKLNKHDEKLLAGYLSEKTDAEGLNKRTENNGDVLTHLAQHKIIERLLIAKYQMTDAKVFQKEIELRLTHTEQDDFAKKVEKKLKTIQQKKHTNEAANDKHYVRNALLATAVILIVTFFGLFLTQRNSGYDVQNPIELATTGNNLNNNNSEFGHSADKFKQADKQATADTSNVFPTHTDKNSDNKLFKDNPSSIPLTASITQAEPPKEIDLLAGLNADFETGEVAPWKLNHNSVGFIEVRPEAANSGQNGLYINTQAGPAYLIMSPLNLPQGFMQNSKLFKLSFDIFRLNENTNPTGVYARLANHKKGYLTTAYGPWLNDHTAGRWIHFEKYIYGENWPASNTQLEIAFNRPGEEFYIDNVQLKSVVNNKNLLAGRNPDLESGQYGSFIVEKIATGYDNYAQVKTTSEAAITGEYGLYVDTFLGPLAIKLNQYAFAGIQFDAAKSYLFSYDLRLKRGDYSAVHNIPSGWQTAVPGWAPHSYSTTHQEISESGLIKIRVEIPGAEILKKDYFEIGFHVNTKAIFHVDNFEFSEIE</sequence>
<evidence type="ECO:0000256" key="1">
    <source>
        <dbReference type="SAM" id="MobiDB-lite"/>
    </source>
</evidence>
<feature type="region of interest" description="Disordered" evidence="1">
    <location>
        <begin position="165"/>
        <end position="188"/>
    </location>
</feature>
<keyword evidence="2" id="KW-0812">Transmembrane</keyword>
<name>A0ABV1REI7_9ALTE</name>
<organism evidence="3 4">
    <name type="scientific">Catenovulum sediminis</name>
    <dbReference type="NCBI Taxonomy" id="1740262"/>
    <lineage>
        <taxon>Bacteria</taxon>
        <taxon>Pseudomonadati</taxon>
        <taxon>Pseudomonadota</taxon>
        <taxon>Gammaproteobacteria</taxon>
        <taxon>Alteromonadales</taxon>
        <taxon>Alteromonadaceae</taxon>
        <taxon>Catenovulum</taxon>
    </lineage>
</organism>
<evidence type="ECO:0000313" key="4">
    <source>
        <dbReference type="Proteomes" id="UP001467690"/>
    </source>
</evidence>
<accession>A0ABV1REI7</accession>
<gene>
    <name evidence="3" type="ORF">ABS311_05520</name>
</gene>